<evidence type="ECO:0000313" key="2">
    <source>
        <dbReference type="EMBL" id="MFC6955136.1"/>
    </source>
</evidence>
<evidence type="ECO:0000256" key="1">
    <source>
        <dbReference type="SAM" id="Phobius"/>
    </source>
</evidence>
<comment type="caution">
    <text evidence="2">The sequence shown here is derived from an EMBL/GenBank/DDBJ whole genome shotgun (WGS) entry which is preliminary data.</text>
</comment>
<dbReference type="Pfam" id="PF23959">
    <property type="entry name" value="DUF7288"/>
    <property type="match status" value="1"/>
</dbReference>
<keyword evidence="1" id="KW-0472">Membrane</keyword>
<sequence length="214" mass="23431">MFDDNRGQAYTLEGFIGSILILTAVLFALQSVVITPTTGGTVDRDARDQVRLEAQDMLVLSADSGNLSKMIRYWNGTESNTDRRFAASDGRSLGYSSDLPPGKAPRGLLLMLEEAFEDKNGYNVLVTYQDDSGNPDGGTMTMVRNGFSTQSGVVATYTITLYDDQRLTGPGGDERALSWYDTDKSDGDNGYYPIPDAYDDSPVYNVVTVKVIVW</sequence>
<keyword evidence="3" id="KW-1185">Reference proteome</keyword>
<feature type="transmembrane region" description="Helical" evidence="1">
    <location>
        <begin position="12"/>
        <end position="34"/>
    </location>
</feature>
<dbReference type="Proteomes" id="UP001596395">
    <property type="component" value="Unassembled WGS sequence"/>
</dbReference>
<gene>
    <name evidence="2" type="ORF">ACFQGB_19920</name>
</gene>
<evidence type="ECO:0000313" key="3">
    <source>
        <dbReference type="Proteomes" id="UP001596395"/>
    </source>
</evidence>
<dbReference type="InterPro" id="IPR055712">
    <property type="entry name" value="DUF7288"/>
</dbReference>
<name>A0ABD5VM85_9EURY</name>
<keyword evidence="1" id="KW-0812">Transmembrane</keyword>
<dbReference type="RefSeq" id="WP_336352073.1">
    <property type="nucleotide sequence ID" value="NZ_JAZAQL010000005.1"/>
</dbReference>
<keyword evidence="1" id="KW-1133">Transmembrane helix</keyword>
<reference evidence="2 3" key="1">
    <citation type="journal article" date="2019" name="Int. J. Syst. Evol. Microbiol.">
        <title>The Global Catalogue of Microorganisms (GCM) 10K type strain sequencing project: providing services to taxonomists for standard genome sequencing and annotation.</title>
        <authorList>
            <consortium name="The Broad Institute Genomics Platform"/>
            <consortium name="The Broad Institute Genome Sequencing Center for Infectious Disease"/>
            <person name="Wu L."/>
            <person name="Ma J."/>
        </authorList>
    </citation>
    <scope>NUCLEOTIDE SEQUENCE [LARGE SCALE GENOMIC DNA]</scope>
    <source>
        <strain evidence="2 3">GX26</strain>
    </source>
</reference>
<dbReference type="EMBL" id="JBHSXN010000005">
    <property type="protein sequence ID" value="MFC6955136.1"/>
    <property type="molecule type" value="Genomic_DNA"/>
</dbReference>
<protein>
    <submittedName>
        <fullName evidence="2">Uncharacterized protein</fullName>
    </submittedName>
</protein>
<accession>A0ABD5VM85</accession>
<proteinExistence type="predicted"/>
<dbReference type="AlphaFoldDB" id="A0ABD5VM85"/>
<organism evidence="2 3">
    <name type="scientific">Halorubellus litoreus</name>
    <dbReference type="NCBI Taxonomy" id="755308"/>
    <lineage>
        <taxon>Archaea</taxon>
        <taxon>Methanobacteriati</taxon>
        <taxon>Methanobacteriota</taxon>
        <taxon>Stenosarchaea group</taxon>
        <taxon>Halobacteria</taxon>
        <taxon>Halobacteriales</taxon>
        <taxon>Halorubellaceae</taxon>
        <taxon>Halorubellus</taxon>
    </lineage>
</organism>